<dbReference type="GO" id="GO:0005829">
    <property type="term" value="C:cytosol"/>
    <property type="evidence" value="ECO:0007669"/>
    <property type="project" value="TreeGrafter"/>
</dbReference>
<dbReference type="PROSITE" id="PS01326">
    <property type="entry name" value="DAP_EPIMERASE"/>
    <property type="match status" value="1"/>
</dbReference>
<evidence type="ECO:0000313" key="10">
    <source>
        <dbReference type="EMBL" id="KGF87909.1"/>
    </source>
</evidence>
<feature type="binding site" evidence="8">
    <location>
        <position position="71"/>
    </location>
    <ligand>
        <name>substrate</name>
    </ligand>
</feature>
<comment type="subunit">
    <text evidence="8">Homodimer.</text>
</comment>
<dbReference type="GO" id="GO:0008837">
    <property type="term" value="F:diaminopimelate epimerase activity"/>
    <property type="evidence" value="ECO:0007669"/>
    <property type="project" value="UniProtKB-UniRule"/>
</dbReference>
<feature type="active site" description="Proton donor" evidence="8">
    <location>
        <position position="80"/>
    </location>
</feature>
<feature type="binding site" evidence="8">
    <location>
        <position position="168"/>
    </location>
    <ligand>
        <name>substrate</name>
    </ligand>
</feature>
<dbReference type="EC" id="5.1.1.7" evidence="3 8"/>
<comment type="pathway">
    <text evidence="1 8">Amino-acid biosynthesis; L-lysine biosynthesis via DAP pathway; DL-2,6-diaminopimelate from LL-2,6-diaminopimelate: step 1/1.</text>
</comment>
<dbReference type="OrthoDB" id="9805408at2"/>
<dbReference type="InterPro" id="IPR001653">
    <property type="entry name" value="DAP_epimerase_DapF"/>
</dbReference>
<evidence type="ECO:0000256" key="6">
    <source>
        <dbReference type="ARBA" id="ARBA00023235"/>
    </source>
</evidence>
<gene>
    <name evidence="8" type="primary">dapF</name>
    <name evidence="10" type="ORF">EU91_0944</name>
</gene>
<comment type="caution">
    <text evidence="8">Lacks conserved residue(s) required for the propagation of feature annotation.</text>
</comment>
<dbReference type="Proteomes" id="UP000030598">
    <property type="component" value="Unassembled WGS sequence"/>
</dbReference>
<keyword evidence="5 8" id="KW-0457">Lysine biosynthesis</keyword>
<evidence type="ECO:0000256" key="7">
    <source>
        <dbReference type="ARBA" id="ARBA00051712"/>
    </source>
</evidence>
<evidence type="ECO:0000313" key="11">
    <source>
        <dbReference type="Proteomes" id="UP000030598"/>
    </source>
</evidence>
<dbReference type="Gene3D" id="3.10.310.10">
    <property type="entry name" value="Diaminopimelate Epimerase, Chain A, domain 1"/>
    <property type="match status" value="2"/>
</dbReference>
<reference evidence="11" key="1">
    <citation type="journal article" date="2014" name="Sci. Data">
        <title>Genomes of diverse isolates of the marine cyanobacterium Prochlorococcus.</title>
        <authorList>
            <person name="Biller S."/>
            <person name="Berube P."/>
            <person name="Thompson J."/>
            <person name="Kelly L."/>
            <person name="Roggensack S."/>
            <person name="Awad L."/>
            <person name="Roache-Johnson K."/>
            <person name="Ding H."/>
            <person name="Giovannoni S.J."/>
            <person name="Moore L.R."/>
            <person name="Chisholm S.W."/>
        </authorList>
    </citation>
    <scope>NUCLEOTIDE SEQUENCE [LARGE SCALE GENOMIC DNA]</scope>
    <source>
        <strain evidence="11">GP2</strain>
    </source>
</reference>
<dbReference type="NCBIfam" id="TIGR00652">
    <property type="entry name" value="DapF"/>
    <property type="match status" value="1"/>
</dbReference>
<proteinExistence type="inferred from homology"/>
<comment type="function">
    <text evidence="8">Catalyzes the stereoinversion of LL-2,6-diaminopimelate (L,L-DAP) to meso-diaminopimelate (meso-DAP), a precursor of L-lysine and an essential component of the bacterial peptidoglycan.</text>
</comment>
<dbReference type="RefSeq" id="WP_032524442.1">
    <property type="nucleotide sequence ID" value="NZ_CP138934.1"/>
</dbReference>
<feature type="binding site" evidence="8">
    <location>
        <begin position="219"/>
        <end position="220"/>
    </location>
    <ligand>
        <name>substrate</name>
    </ligand>
</feature>
<evidence type="ECO:0000256" key="1">
    <source>
        <dbReference type="ARBA" id="ARBA00005196"/>
    </source>
</evidence>
<feature type="active site" evidence="9">
    <location>
        <position position="80"/>
    </location>
</feature>
<name>A0A0A1ZI68_PROMR</name>
<evidence type="ECO:0000256" key="8">
    <source>
        <dbReference type="HAMAP-Rule" id="MF_00197"/>
    </source>
</evidence>
<comment type="catalytic activity">
    <reaction evidence="7 8">
        <text>(2S,6S)-2,6-diaminopimelate = meso-2,6-diaminopimelate</text>
        <dbReference type="Rhea" id="RHEA:15393"/>
        <dbReference type="ChEBI" id="CHEBI:57609"/>
        <dbReference type="ChEBI" id="CHEBI:57791"/>
        <dbReference type="EC" id="5.1.1.7"/>
    </reaction>
</comment>
<dbReference type="SUPFAM" id="SSF54506">
    <property type="entry name" value="Diaminopimelate epimerase-like"/>
    <property type="match status" value="2"/>
</dbReference>
<sequence length="286" mass="31883">MKNITFEKYQGNGNDFVVIDSRGNDLYKNYKTNKIFDIKQICNRQFGIGADGVIFIEEPNEDNYAKMIIFNSDGSEAQMCGNGIRCLVEYLHVNDSMNNKNIEYKIETKAGLKIAKYINDEITVKMGVPILESKNIPTTIEKKINSIPSHEFVEKNFNNKGYAVGMGNPHLIFFVQDLDSIAFSTLGPIFENNELFPEKTNVHFCQILNRDNIKVKVWERGAGPTLACGTGACAIHVAAYKLGLCNSLTIVSLPGGKLKIDWSKDDSEVMMTGNAKKVFSGSILIN</sequence>
<feature type="binding site" evidence="8">
    <location>
        <begin position="229"/>
        <end position="230"/>
    </location>
    <ligand>
        <name>substrate</name>
    </ligand>
</feature>
<dbReference type="STRING" id="59925.EU91_0944"/>
<organism evidence="10 11">
    <name type="scientific">Prochlorococcus marinus str. GP2</name>
    <dbReference type="NCBI Taxonomy" id="59925"/>
    <lineage>
        <taxon>Bacteria</taxon>
        <taxon>Bacillati</taxon>
        <taxon>Cyanobacteriota</taxon>
        <taxon>Cyanophyceae</taxon>
        <taxon>Synechococcales</taxon>
        <taxon>Prochlorococcaceae</taxon>
        <taxon>Prochlorococcus</taxon>
    </lineage>
</organism>
<evidence type="ECO:0000256" key="3">
    <source>
        <dbReference type="ARBA" id="ARBA00013080"/>
    </source>
</evidence>
<feature type="site" description="Could be important to modulate the pK values of the two catalytic cysteine residues" evidence="8">
    <location>
        <position position="170"/>
    </location>
</feature>
<dbReference type="AlphaFoldDB" id="A0A0A1ZI68"/>
<feature type="binding site" evidence="8">
    <location>
        <position position="14"/>
    </location>
    <ligand>
        <name>substrate</name>
    </ligand>
</feature>
<feature type="binding site" evidence="8">
    <location>
        <begin position="81"/>
        <end position="82"/>
    </location>
    <ligand>
        <name>substrate</name>
    </ligand>
</feature>
<dbReference type="PANTHER" id="PTHR31689:SF0">
    <property type="entry name" value="DIAMINOPIMELATE EPIMERASE"/>
    <property type="match status" value="1"/>
</dbReference>
<feature type="binding site" evidence="8">
    <location>
        <position position="201"/>
    </location>
    <ligand>
        <name>substrate</name>
    </ligand>
</feature>
<dbReference type="EMBL" id="JNAH01000004">
    <property type="protein sequence ID" value="KGF87909.1"/>
    <property type="molecule type" value="Genomic_DNA"/>
</dbReference>
<comment type="caution">
    <text evidence="10">The sequence shown here is derived from an EMBL/GenBank/DDBJ whole genome shotgun (WGS) entry which is preliminary data.</text>
</comment>
<keyword evidence="4 8" id="KW-0028">Amino-acid biosynthesis</keyword>
<evidence type="ECO:0000256" key="4">
    <source>
        <dbReference type="ARBA" id="ARBA00022605"/>
    </source>
</evidence>
<dbReference type="eggNOG" id="COG0253">
    <property type="taxonomic scope" value="Bacteria"/>
</dbReference>
<keyword evidence="8" id="KW-0963">Cytoplasm</keyword>
<dbReference type="GO" id="GO:0009089">
    <property type="term" value="P:lysine biosynthetic process via diaminopimelate"/>
    <property type="evidence" value="ECO:0007669"/>
    <property type="project" value="UniProtKB-UniRule"/>
</dbReference>
<comment type="similarity">
    <text evidence="2 8">Belongs to the diaminopimelate epimerase family.</text>
</comment>
<dbReference type="Pfam" id="PF01678">
    <property type="entry name" value="DAP_epimerase"/>
    <property type="match status" value="2"/>
</dbReference>
<comment type="subcellular location">
    <subcellularLocation>
        <location evidence="8">Cytoplasm</location>
    </subcellularLocation>
</comment>
<dbReference type="PANTHER" id="PTHR31689">
    <property type="entry name" value="DIAMINOPIMELATE EPIMERASE, CHLOROPLASTIC"/>
    <property type="match status" value="1"/>
</dbReference>
<evidence type="ECO:0000256" key="9">
    <source>
        <dbReference type="PROSITE-ProRule" id="PRU10125"/>
    </source>
</evidence>
<dbReference type="HAMAP" id="MF_00197">
    <property type="entry name" value="DAP_epimerase"/>
    <property type="match status" value="1"/>
</dbReference>
<dbReference type="InterPro" id="IPR018510">
    <property type="entry name" value="DAP_epimerase_AS"/>
</dbReference>
<accession>A0A0A1ZI68</accession>
<feature type="active site" description="Proton acceptor" evidence="8">
    <location>
        <position position="228"/>
    </location>
</feature>
<feature type="site" description="Could be important to modulate the pK values of the two catalytic cysteine residues" evidence="8">
    <location>
        <position position="219"/>
    </location>
</feature>
<protein>
    <recommendedName>
        <fullName evidence="3 8">Diaminopimelate epimerase</fullName>
        <shortName evidence="8">DAP epimerase</shortName>
        <ecNumber evidence="3 8">5.1.1.7</ecNumber>
    </recommendedName>
    <alternativeName>
        <fullName evidence="8">PLP-independent amino acid racemase</fullName>
    </alternativeName>
</protein>
<dbReference type="UniPathway" id="UPA00034">
    <property type="reaction ID" value="UER00025"/>
</dbReference>
<evidence type="ECO:0000256" key="2">
    <source>
        <dbReference type="ARBA" id="ARBA00010219"/>
    </source>
</evidence>
<keyword evidence="6 8" id="KW-0413">Isomerase</keyword>
<evidence type="ECO:0000256" key="5">
    <source>
        <dbReference type="ARBA" id="ARBA00023154"/>
    </source>
</evidence>